<dbReference type="InterPro" id="IPR000608">
    <property type="entry name" value="UBC"/>
</dbReference>
<dbReference type="OrthoDB" id="7851174at2759"/>
<evidence type="ECO:0000313" key="2">
    <source>
        <dbReference type="EMBL" id="OMP05107.1"/>
    </source>
</evidence>
<dbReference type="PROSITE" id="PS50127">
    <property type="entry name" value="UBC_2"/>
    <property type="match status" value="1"/>
</dbReference>
<dbReference type="EMBL" id="AWWV01005509">
    <property type="protein sequence ID" value="OMP05107.1"/>
    <property type="molecule type" value="Genomic_DNA"/>
</dbReference>
<sequence length="44" mass="4909">VVFKTRIYHCNVDAAGNLSLDILKDSWSLALTFTKGTRGLKNIK</sequence>
<feature type="non-terminal residue" evidence="2">
    <location>
        <position position="1"/>
    </location>
</feature>
<dbReference type="Proteomes" id="UP000188268">
    <property type="component" value="Unassembled WGS sequence"/>
</dbReference>
<dbReference type="Pfam" id="PF00179">
    <property type="entry name" value="UQ_con"/>
    <property type="match status" value="1"/>
</dbReference>
<dbReference type="SUPFAM" id="SSF54495">
    <property type="entry name" value="UBC-like"/>
    <property type="match status" value="1"/>
</dbReference>
<organism evidence="2 3">
    <name type="scientific">Corchorus capsularis</name>
    <name type="common">Jute</name>
    <dbReference type="NCBI Taxonomy" id="210143"/>
    <lineage>
        <taxon>Eukaryota</taxon>
        <taxon>Viridiplantae</taxon>
        <taxon>Streptophyta</taxon>
        <taxon>Embryophyta</taxon>
        <taxon>Tracheophyta</taxon>
        <taxon>Spermatophyta</taxon>
        <taxon>Magnoliopsida</taxon>
        <taxon>eudicotyledons</taxon>
        <taxon>Gunneridae</taxon>
        <taxon>Pentapetalae</taxon>
        <taxon>rosids</taxon>
        <taxon>malvids</taxon>
        <taxon>Malvales</taxon>
        <taxon>Malvaceae</taxon>
        <taxon>Grewioideae</taxon>
        <taxon>Apeibeae</taxon>
        <taxon>Corchorus</taxon>
    </lineage>
</organism>
<comment type="caution">
    <text evidence="2">The sequence shown here is derived from an EMBL/GenBank/DDBJ whole genome shotgun (WGS) entry which is preliminary data.</text>
</comment>
<feature type="domain" description="UBC core" evidence="1">
    <location>
        <begin position="1"/>
        <end position="44"/>
    </location>
</feature>
<protein>
    <submittedName>
        <fullName evidence="2">Ubiquitin-conjugating enzyme, E2</fullName>
    </submittedName>
</protein>
<reference evidence="2 3" key="1">
    <citation type="submission" date="2013-09" db="EMBL/GenBank/DDBJ databases">
        <title>Corchorus capsularis genome sequencing.</title>
        <authorList>
            <person name="Alam M."/>
            <person name="Haque M.S."/>
            <person name="Islam M.S."/>
            <person name="Emdad E.M."/>
            <person name="Islam M.M."/>
            <person name="Ahmed B."/>
            <person name="Halim A."/>
            <person name="Hossen Q.M.M."/>
            <person name="Hossain M.Z."/>
            <person name="Ahmed R."/>
            <person name="Khan M.M."/>
            <person name="Islam R."/>
            <person name="Rashid M.M."/>
            <person name="Khan S.A."/>
            <person name="Rahman M.S."/>
            <person name="Alam M."/>
        </authorList>
    </citation>
    <scope>NUCLEOTIDE SEQUENCE [LARGE SCALE GENOMIC DNA]</scope>
    <source>
        <strain evidence="3">cv. CVL-1</strain>
        <tissue evidence="2">Whole seedling</tissue>
    </source>
</reference>
<dbReference type="AlphaFoldDB" id="A0A1R3KDE4"/>
<dbReference type="Gramene" id="OMP05107">
    <property type="protein sequence ID" value="OMP05107"/>
    <property type="gene ID" value="CCACVL1_02057"/>
</dbReference>
<gene>
    <name evidence="2" type="ORF">CCACVL1_02057</name>
</gene>
<proteinExistence type="predicted"/>
<evidence type="ECO:0000259" key="1">
    <source>
        <dbReference type="PROSITE" id="PS50127"/>
    </source>
</evidence>
<accession>A0A1R3KDE4</accession>
<dbReference type="Gene3D" id="3.10.110.10">
    <property type="entry name" value="Ubiquitin Conjugating Enzyme"/>
    <property type="match status" value="1"/>
</dbReference>
<evidence type="ECO:0000313" key="3">
    <source>
        <dbReference type="Proteomes" id="UP000188268"/>
    </source>
</evidence>
<dbReference type="InterPro" id="IPR016135">
    <property type="entry name" value="UBQ-conjugating_enzyme/RWD"/>
</dbReference>
<dbReference type="STRING" id="210143.A0A1R3KDE4"/>
<keyword evidence="3" id="KW-1185">Reference proteome</keyword>
<name>A0A1R3KDE4_COCAP</name>